<dbReference type="EMBL" id="JADKYB010000001">
    <property type="protein sequence ID" value="MBM9503466.1"/>
    <property type="molecule type" value="Genomic_DNA"/>
</dbReference>
<dbReference type="InterPro" id="IPR002347">
    <property type="entry name" value="SDR_fam"/>
</dbReference>
<accession>A0ABS2TJE0</accession>
<keyword evidence="1" id="KW-0560">Oxidoreductase</keyword>
<dbReference type="Pfam" id="PF00106">
    <property type="entry name" value="adh_short"/>
    <property type="match status" value="1"/>
</dbReference>
<comment type="caution">
    <text evidence="2">The sequence shown here is derived from an EMBL/GenBank/DDBJ whole genome shotgun (WGS) entry which is preliminary data.</text>
</comment>
<dbReference type="RefSeq" id="WP_205355305.1">
    <property type="nucleotide sequence ID" value="NZ_JADKYB010000001.1"/>
</dbReference>
<organism evidence="2 3">
    <name type="scientific">Actinacidiphila acididurans</name>
    <dbReference type="NCBI Taxonomy" id="2784346"/>
    <lineage>
        <taxon>Bacteria</taxon>
        <taxon>Bacillati</taxon>
        <taxon>Actinomycetota</taxon>
        <taxon>Actinomycetes</taxon>
        <taxon>Kitasatosporales</taxon>
        <taxon>Streptomycetaceae</taxon>
        <taxon>Actinacidiphila</taxon>
    </lineage>
</organism>
<evidence type="ECO:0000313" key="3">
    <source>
        <dbReference type="Proteomes" id="UP000749040"/>
    </source>
</evidence>
<dbReference type="InterPro" id="IPR036291">
    <property type="entry name" value="NAD(P)-bd_dom_sf"/>
</dbReference>
<dbReference type="PANTHER" id="PTHR47534:SF3">
    <property type="entry name" value="ALCOHOL DEHYDROGENASE-LIKE C-TERMINAL DOMAIN-CONTAINING PROTEIN"/>
    <property type="match status" value="1"/>
</dbReference>
<keyword evidence="3" id="KW-1185">Reference proteome</keyword>
<dbReference type="PANTHER" id="PTHR47534">
    <property type="entry name" value="YALI0E05731P"/>
    <property type="match status" value="1"/>
</dbReference>
<dbReference type="SUPFAM" id="SSF51735">
    <property type="entry name" value="NAD(P)-binding Rossmann-fold domains"/>
    <property type="match status" value="1"/>
</dbReference>
<dbReference type="Proteomes" id="UP000749040">
    <property type="component" value="Unassembled WGS sequence"/>
</dbReference>
<dbReference type="Gene3D" id="3.40.50.720">
    <property type="entry name" value="NAD(P)-binding Rossmann-like Domain"/>
    <property type="match status" value="1"/>
</dbReference>
<protein>
    <submittedName>
        <fullName evidence="2">SDR family NAD(P)-dependent oxidoreductase</fullName>
    </submittedName>
</protein>
<dbReference type="InterPro" id="IPR052228">
    <property type="entry name" value="Sec_Metab_Biosynth_Oxidored"/>
</dbReference>
<evidence type="ECO:0000256" key="1">
    <source>
        <dbReference type="ARBA" id="ARBA00023002"/>
    </source>
</evidence>
<reference evidence="2 3" key="1">
    <citation type="submission" date="2021-01" db="EMBL/GenBank/DDBJ databases">
        <title>Streptomyces acididurans sp. nov., isolated from a peat swamp forest soil.</title>
        <authorList>
            <person name="Chantavorakit T."/>
            <person name="Duangmal K."/>
        </authorList>
    </citation>
    <scope>NUCLEOTIDE SEQUENCE [LARGE SCALE GENOMIC DNA]</scope>
    <source>
        <strain evidence="2 3">KK5PA1</strain>
    </source>
</reference>
<evidence type="ECO:0000313" key="2">
    <source>
        <dbReference type="EMBL" id="MBM9503466.1"/>
    </source>
</evidence>
<dbReference type="PRINTS" id="PR00081">
    <property type="entry name" value="GDHRDH"/>
</dbReference>
<gene>
    <name evidence="2" type="ORF">ITX44_02755</name>
</gene>
<proteinExistence type="predicted"/>
<sequence>MKTIVIAGGTDGIGKALAATRLGRGDTVVVIGRDEAKGAAFLASAAAVGAGARAVFVPADLSLLSENERVLETVRTRFPAVDTLVFCARHYRTRRTETAEGLEENFALFYLSRYVLGHGLADALTAAGRPVVVNVAGPGADLGVVRWDDLELRRGYHGGAALGQGGKLNDLLGVAFAGRYGDRGIRYVLIHPGVTATSFSGEYDEHTLKQITTMQLYAKPVELALPPILAAIDTPPAEALSAFVEGHRIEVEDDSFDRGAARRLEKVTEGILLEHGSRTGAPRGN</sequence>
<name>A0ABS2TJE0_9ACTN</name>